<evidence type="ECO:0000256" key="3">
    <source>
        <dbReference type="ARBA" id="ARBA00022490"/>
    </source>
</evidence>
<evidence type="ECO:0000313" key="7">
    <source>
        <dbReference type="EMBL" id="MCY0389879.1"/>
    </source>
</evidence>
<dbReference type="Pfam" id="PF00816">
    <property type="entry name" value="Histone_HNS"/>
    <property type="match status" value="1"/>
</dbReference>
<keyword evidence="8" id="KW-1185">Reference proteome</keyword>
<evidence type="ECO:0000256" key="5">
    <source>
        <dbReference type="SAM" id="MobiDB-lite"/>
    </source>
</evidence>
<evidence type="ECO:0000313" key="8">
    <source>
        <dbReference type="Proteomes" id="UP001082899"/>
    </source>
</evidence>
<dbReference type="SMART" id="SM00528">
    <property type="entry name" value="HNS"/>
    <property type="match status" value="1"/>
</dbReference>
<sequence length="104" mass="11423">MSKQSELDKLIQEKAKLDAQIQAMRAEARGSALIEVKETIAAFELTAAELGFGTRGYARKESVSKQRSAVAPKYRDPESGKTWSGRGKPPLWIAGKDRDGFVIV</sequence>
<dbReference type="RefSeq" id="WP_267849831.1">
    <property type="nucleotide sequence ID" value="NZ_JAPMXC010000014.1"/>
</dbReference>
<dbReference type="PANTHER" id="PTHR38097">
    <property type="match status" value="1"/>
</dbReference>
<dbReference type="InterPro" id="IPR027444">
    <property type="entry name" value="H-NS_C_dom"/>
</dbReference>
<organism evidence="7 8">
    <name type="scientific">Robbsia betulipollinis</name>
    <dbReference type="NCBI Taxonomy" id="2981849"/>
    <lineage>
        <taxon>Bacteria</taxon>
        <taxon>Pseudomonadati</taxon>
        <taxon>Pseudomonadota</taxon>
        <taxon>Betaproteobacteria</taxon>
        <taxon>Burkholderiales</taxon>
        <taxon>Burkholderiaceae</taxon>
        <taxon>Robbsia</taxon>
    </lineage>
</organism>
<evidence type="ECO:0000256" key="1">
    <source>
        <dbReference type="ARBA" id="ARBA00004453"/>
    </source>
</evidence>
<reference evidence="7" key="1">
    <citation type="submission" date="2022-11" db="EMBL/GenBank/DDBJ databases">
        <title>Robbsia betulipollinis sp. nov., isolated from pollen of birch (Betula pendula).</title>
        <authorList>
            <person name="Shi H."/>
            <person name="Ambika Manirajan B."/>
            <person name="Ratering S."/>
            <person name="Geissler-Plaum R."/>
            <person name="Schnell S."/>
        </authorList>
    </citation>
    <scope>NUCLEOTIDE SEQUENCE</scope>
    <source>
        <strain evidence="7">Bb-Pol-6</strain>
    </source>
</reference>
<dbReference type="Gene3D" id="4.10.430.30">
    <property type="match status" value="1"/>
</dbReference>
<feature type="region of interest" description="Disordered" evidence="5">
    <location>
        <begin position="68"/>
        <end position="89"/>
    </location>
</feature>
<protein>
    <submittedName>
        <fullName evidence="7">H-NS histone family protein</fullName>
    </submittedName>
</protein>
<comment type="subcellular location">
    <subcellularLocation>
        <location evidence="1">Cytoplasm</location>
        <location evidence="1">Nucleoid</location>
    </subcellularLocation>
</comment>
<keyword evidence="3" id="KW-0963">Cytoplasm</keyword>
<accession>A0ABT3ZTH3</accession>
<comment type="similarity">
    <text evidence="2">Belongs to the histone-like protein H-NS family.</text>
</comment>
<dbReference type="PANTHER" id="PTHR38097:SF2">
    <property type="entry name" value="DNA-BINDING PROTEIN STPA"/>
    <property type="match status" value="1"/>
</dbReference>
<dbReference type="EMBL" id="JAPMXC010000014">
    <property type="protein sequence ID" value="MCY0389879.1"/>
    <property type="molecule type" value="Genomic_DNA"/>
</dbReference>
<feature type="domain" description="DNA-binding protein H-NS-like C-terminal" evidence="6">
    <location>
        <begin position="64"/>
        <end position="103"/>
    </location>
</feature>
<evidence type="ECO:0000256" key="4">
    <source>
        <dbReference type="ARBA" id="ARBA00023125"/>
    </source>
</evidence>
<keyword evidence="4" id="KW-0238">DNA-binding</keyword>
<dbReference type="Proteomes" id="UP001082899">
    <property type="component" value="Unassembled WGS sequence"/>
</dbReference>
<gene>
    <name evidence="7" type="ORF">OVY01_22325</name>
</gene>
<dbReference type="SUPFAM" id="SSF81273">
    <property type="entry name" value="H-NS histone-like proteins"/>
    <property type="match status" value="1"/>
</dbReference>
<comment type="caution">
    <text evidence="7">The sequence shown here is derived from an EMBL/GenBank/DDBJ whole genome shotgun (WGS) entry which is preliminary data.</text>
</comment>
<evidence type="ECO:0000259" key="6">
    <source>
        <dbReference type="SMART" id="SM00528"/>
    </source>
</evidence>
<evidence type="ECO:0000256" key="2">
    <source>
        <dbReference type="ARBA" id="ARBA00010610"/>
    </source>
</evidence>
<proteinExistence type="inferred from homology"/>
<name>A0ABT3ZTH3_9BURK</name>